<keyword evidence="2" id="KW-1185">Reference proteome</keyword>
<reference evidence="1 2" key="1">
    <citation type="journal article" date="2022" name="Nat. Plants">
        <title>Genomes of leafy and leafless Platanthera orchids illuminate the evolution of mycoheterotrophy.</title>
        <authorList>
            <person name="Li M.H."/>
            <person name="Liu K.W."/>
            <person name="Li Z."/>
            <person name="Lu H.C."/>
            <person name="Ye Q.L."/>
            <person name="Zhang D."/>
            <person name="Wang J.Y."/>
            <person name="Li Y.F."/>
            <person name="Zhong Z.M."/>
            <person name="Liu X."/>
            <person name="Yu X."/>
            <person name="Liu D.K."/>
            <person name="Tu X.D."/>
            <person name="Liu B."/>
            <person name="Hao Y."/>
            <person name="Liao X.Y."/>
            <person name="Jiang Y.T."/>
            <person name="Sun W.H."/>
            <person name="Chen J."/>
            <person name="Chen Y.Q."/>
            <person name="Ai Y."/>
            <person name="Zhai J.W."/>
            <person name="Wu S.S."/>
            <person name="Zhou Z."/>
            <person name="Hsiao Y.Y."/>
            <person name="Wu W.L."/>
            <person name="Chen Y.Y."/>
            <person name="Lin Y.F."/>
            <person name="Hsu J.L."/>
            <person name="Li C.Y."/>
            <person name="Wang Z.W."/>
            <person name="Zhao X."/>
            <person name="Zhong W.Y."/>
            <person name="Ma X.K."/>
            <person name="Ma L."/>
            <person name="Huang J."/>
            <person name="Chen G.Z."/>
            <person name="Huang M.Z."/>
            <person name="Huang L."/>
            <person name="Peng D.H."/>
            <person name="Luo Y.B."/>
            <person name="Zou S.Q."/>
            <person name="Chen S.P."/>
            <person name="Lan S."/>
            <person name="Tsai W.C."/>
            <person name="Van de Peer Y."/>
            <person name="Liu Z.J."/>
        </authorList>
    </citation>
    <scope>NUCLEOTIDE SEQUENCE [LARGE SCALE GENOMIC DNA]</scope>
    <source>
        <strain evidence="1">Lor288</strain>
    </source>
</reference>
<dbReference type="EMBL" id="JBBWWR010000021">
    <property type="protein sequence ID" value="KAK8937712.1"/>
    <property type="molecule type" value="Genomic_DNA"/>
</dbReference>
<gene>
    <name evidence="1" type="ORF">KSP40_PGU005268</name>
</gene>
<organism evidence="1 2">
    <name type="scientific">Platanthera guangdongensis</name>
    <dbReference type="NCBI Taxonomy" id="2320717"/>
    <lineage>
        <taxon>Eukaryota</taxon>
        <taxon>Viridiplantae</taxon>
        <taxon>Streptophyta</taxon>
        <taxon>Embryophyta</taxon>
        <taxon>Tracheophyta</taxon>
        <taxon>Spermatophyta</taxon>
        <taxon>Magnoliopsida</taxon>
        <taxon>Liliopsida</taxon>
        <taxon>Asparagales</taxon>
        <taxon>Orchidaceae</taxon>
        <taxon>Orchidoideae</taxon>
        <taxon>Orchideae</taxon>
        <taxon>Orchidinae</taxon>
        <taxon>Platanthera</taxon>
    </lineage>
</organism>
<evidence type="ECO:0000313" key="2">
    <source>
        <dbReference type="Proteomes" id="UP001412067"/>
    </source>
</evidence>
<name>A0ABR2LDX1_9ASPA</name>
<evidence type="ECO:0000313" key="1">
    <source>
        <dbReference type="EMBL" id="KAK8937712.1"/>
    </source>
</evidence>
<proteinExistence type="predicted"/>
<dbReference type="Proteomes" id="UP001412067">
    <property type="component" value="Unassembled WGS sequence"/>
</dbReference>
<comment type="caution">
    <text evidence="1">The sequence shown here is derived from an EMBL/GenBank/DDBJ whole genome shotgun (WGS) entry which is preliminary data.</text>
</comment>
<sequence>MEVEGGRSGDVEALRYQICGPSVDGEACWSFENISSKDLDRCSESLLKIRLKKMARALLHSSSLSSSSYFALAALTTCMGSTLDQSTFISTSGFPLHHQKIPHESIIGSTYHLDYQIRGCCNNSVTTFQDFALFYLHFEFLNVSTVWKWCAFSTKLYLMWVDEPSKEFWTSYHCWQFQLDLDLHDATCYRHSHESAPAAPARFLARASAAYILMCLYGCLHPPFA</sequence>
<protein>
    <submittedName>
        <fullName evidence="1">Uncharacterized protein</fullName>
    </submittedName>
</protein>
<accession>A0ABR2LDX1</accession>